<evidence type="ECO:0000313" key="3">
    <source>
        <dbReference type="Proteomes" id="UP000886657"/>
    </source>
</evidence>
<organism evidence="2 3">
    <name type="scientific">Candidatus Geothrix skivensis</name>
    <dbReference type="NCBI Taxonomy" id="2954439"/>
    <lineage>
        <taxon>Bacteria</taxon>
        <taxon>Pseudomonadati</taxon>
        <taxon>Acidobacteriota</taxon>
        <taxon>Holophagae</taxon>
        <taxon>Holophagales</taxon>
        <taxon>Holophagaceae</taxon>
        <taxon>Geothrix</taxon>
    </lineage>
</organism>
<reference evidence="2" key="1">
    <citation type="submission" date="2020-10" db="EMBL/GenBank/DDBJ databases">
        <title>Connecting structure to function with the recovery of over 1000 high-quality activated sludge metagenome-assembled genomes encoding full-length rRNA genes using long-read sequencing.</title>
        <authorList>
            <person name="Singleton C.M."/>
            <person name="Petriglieri F."/>
            <person name="Kristensen J.M."/>
            <person name="Kirkegaard R.H."/>
            <person name="Michaelsen T.Y."/>
            <person name="Andersen M.H."/>
            <person name="Karst S.M."/>
            <person name="Dueholm M.S."/>
            <person name="Nielsen P.H."/>
            <person name="Albertsen M."/>
        </authorList>
    </citation>
    <scope>NUCLEOTIDE SEQUENCE</scope>
    <source>
        <strain evidence="2">Skiv_18-Q3-R9-52_MAXAC.067</strain>
    </source>
</reference>
<gene>
    <name evidence="2" type="ORF">IPP58_03555</name>
</gene>
<evidence type="ECO:0000256" key="1">
    <source>
        <dbReference type="SAM" id="SignalP"/>
    </source>
</evidence>
<name>A0A9D7SDU9_9BACT</name>
<dbReference type="AlphaFoldDB" id="A0A9D7SDU9"/>
<dbReference type="EMBL" id="JADKIO010000005">
    <property type="protein sequence ID" value="MBK9795565.1"/>
    <property type="molecule type" value="Genomic_DNA"/>
</dbReference>
<evidence type="ECO:0008006" key="4">
    <source>
        <dbReference type="Google" id="ProtNLM"/>
    </source>
</evidence>
<comment type="caution">
    <text evidence="2">The sequence shown here is derived from an EMBL/GenBank/DDBJ whole genome shotgun (WGS) entry which is preliminary data.</text>
</comment>
<feature type="signal peptide" evidence="1">
    <location>
        <begin position="1"/>
        <end position="20"/>
    </location>
</feature>
<keyword evidence="1" id="KW-0732">Signal</keyword>
<feature type="chain" id="PRO_5038811511" description="Periplasmic heavy metal sensor" evidence="1">
    <location>
        <begin position="21"/>
        <end position="170"/>
    </location>
</feature>
<proteinExistence type="predicted"/>
<dbReference type="Gene3D" id="1.20.120.1490">
    <property type="match status" value="1"/>
</dbReference>
<dbReference type="Proteomes" id="UP000886657">
    <property type="component" value="Unassembled WGS sequence"/>
</dbReference>
<sequence length="170" mass="19874">MYFRAALILLLSALSLTAQGRLRQDRPRREATERPGAFRRERIAVRLHEIRSRRLQDTLGLSGEKANAIADRWSLFDEDSFARRHQMVQLRQQMNATLVGPGTEEEKNRKVQPVIDQLAVLRQQQEGARKRFEEDIRGSLTPAQQGRFILLVEEFQRSLQEAILERRQDR</sequence>
<protein>
    <recommendedName>
        <fullName evidence="4">Periplasmic heavy metal sensor</fullName>
    </recommendedName>
</protein>
<evidence type="ECO:0000313" key="2">
    <source>
        <dbReference type="EMBL" id="MBK9795565.1"/>
    </source>
</evidence>
<accession>A0A9D7SDU9</accession>